<evidence type="ECO:0000313" key="3">
    <source>
        <dbReference type="Proteomes" id="UP001600165"/>
    </source>
</evidence>
<proteinExistence type="predicted"/>
<dbReference type="SUPFAM" id="SSF55874">
    <property type="entry name" value="ATPase domain of HSP90 chaperone/DNA topoisomerase II/histidine kinase"/>
    <property type="match status" value="1"/>
</dbReference>
<dbReference type="Gene3D" id="3.30.565.10">
    <property type="entry name" value="Histidine kinase-like ATPase, C-terminal domain"/>
    <property type="match status" value="1"/>
</dbReference>
<gene>
    <name evidence="2" type="ORF">ACFVKH_06145</name>
</gene>
<keyword evidence="2" id="KW-0547">Nucleotide-binding</keyword>
<dbReference type="Pfam" id="PF13589">
    <property type="entry name" value="HATPase_c_3"/>
    <property type="match status" value="1"/>
</dbReference>
<dbReference type="Proteomes" id="UP001600165">
    <property type="component" value="Unassembled WGS sequence"/>
</dbReference>
<feature type="region of interest" description="Disordered" evidence="1">
    <location>
        <begin position="419"/>
        <end position="470"/>
    </location>
</feature>
<accession>A0ABW6ICF1</accession>
<protein>
    <submittedName>
        <fullName evidence="2">ATP-binding protein</fullName>
    </submittedName>
</protein>
<comment type="caution">
    <text evidence="2">The sequence shown here is derived from an EMBL/GenBank/DDBJ whole genome shotgun (WGS) entry which is preliminary data.</text>
</comment>
<name>A0ABW6ICF1_9CYAN</name>
<dbReference type="GO" id="GO:0005524">
    <property type="term" value="F:ATP binding"/>
    <property type="evidence" value="ECO:0007669"/>
    <property type="project" value="UniProtKB-KW"/>
</dbReference>
<dbReference type="EMBL" id="JBHZOL010000040">
    <property type="protein sequence ID" value="MFE4105848.1"/>
    <property type="molecule type" value="Genomic_DNA"/>
</dbReference>
<evidence type="ECO:0000256" key="1">
    <source>
        <dbReference type="SAM" id="MobiDB-lite"/>
    </source>
</evidence>
<evidence type="ECO:0000313" key="2">
    <source>
        <dbReference type="EMBL" id="MFE4105848.1"/>
    </source>
</evidence>
<organism evidence="2 3">
    <name type="scientific">Almyronema epifaneia S1</name>
    <dbReference type="NCBI Taxonomy" id="2991925"/>
    <lineage>
        <taxon>Bacteria</taxon>
        <taxon>Bacillati</taxon>
        <taxon>Cyanobacteriota</taxon>
        <taxon>Cyanophyceae</taxon>
        <taxon>Nodosilineales</taxon>
        <taxon>Nodosilineaceae</taxon>
        <taxon>Almyronema</taxon>
        <taxon>Almyronema epifaneia</taxon>
    </lineage>
</organism>
<feature type="compositionally biased region" description="Basic and acidic residues" evidence="1">
    <location>
        <begin position="447"/>
        <end position="459"/>
    </location>
</feature>
<dbReference type="InterPro" id="IPR036890">
    <property type="entry name" value="HATPase_C_sf"/>
</dbReference>
<dbReference type="RefSeq" id="WP_377963036.1">
    <property type="nucleotide sequence ID" value="NZ_JBHZOL010000040.1"/>
</dbReference>
<sequence length="607" mass="68548">MTTRRDIVPAHLAVKAMRDNGYKNAAYAIAELMDNAVQAGATRIELLCGEKEIQLSQRKRSRIHQVAVLDNGSGMDSETLQLALQFGNGLYLDESKHTGIGRFGMGLPSSSISQCRKVEVWTWQDGIENCLYSFLDLDQIENQDMSEVPVPESKNFPQAWSQVCSGVSTSGTLIVWSELDKCMWKTANTIIDNSEFLIGRIYRKFLISQDSLSIRLCGFKFNNIAEPFVDREVQPNDPGYLMDKTSCPAPYDNKAMFEKWGDENYELSHTISFRGKEHIVKTRFSLAKIEARQGAQPGATPHGKHAAKNIGVSIVRADRELELEDAWVVQYDARERWWGVEVEFPPSLDELFGVTNNKQTARNFSELADVDFNTLLKGGKTVTQLKEEFEEDEDPRAPLLETAYRITTNLNTIRKNLLAQRSNDSRARKQRHNPTLSAEARATEITNKLKDEEGLRGKSDEDENLPPDERKSAIEDAFIEDGVEKESAKELAATTVKDGLKYVFANANMSTPAFFTVKTKGGSIEILLNDSHPAYENLMGVLEKDVEGVEEDELRSRLADSLNGLKLLLMAWARYEDQQPDGVLKERAQDTRTDWGKLARWFLRQEE</sequence>
<reference evidence="2 3" key="1">
    <citation type="submission" date="2024-10" db="EMBL/GenBank/DDBJ databases">
        <authorList>
            <person name="Ratan Roy A."/>
            <person name="Morales Sandoval P.H."/>
            <person name="De Los Santos Villalobos S."/>
            <person name="Chakraborty S."/>
            <person name="Mukherjee J."/>
        </authorList>
    </citation>
    <scope>NUCLEOTIDE SEQUENCE [LARGE SCALE GENOMIC DNA]</scope>
    <source>
        <strain evidence="2 3">S1</strain>
    </source>
</reference>
<keyword evidence="2" id="KW-0067">ATP-binding</keyword>
<keyword evidence="3" id="KW-1185">Reference proteome</keyword>